<dbReference type="Pfam" id="PF02230">
    <property type="entry name" value="Abhydrolase_2"/>
    <property type="match status" value="1"/>
</dbReference>
<gene>
    <name evidence="4" type="ORF">QQX04_09810</name>
</gene>
<dbReference type="SUPFAM" id="SSF53474">
    <property type="entry name" value="alpha/beta-Hydrolases"/>
    <property type="match status" value="1"/>
</dbReference>
<dbReference type="EMBL" id="JAUHPV010000005">
    <property type="protein sequence ID" value="MDN4473284.1"/>
    <property type="molecule type" value="Genomic_DNA"/>
</dbReference>
<sequence length="211" mass="22654">MTALQSIHSSSWPSPESDSTEPVLLLLHGFGSHEHDLAGLAPMLPSGVPWASVRAPLEMGFGGAAWFALTPPTLAYDLDEVNRATEALWDWIDAHAPAGAPLIPLGFSQGGLMALELLRSRPERVAGTIVLSGFVVDAPSPTDARLSEERPRVLWSRGDADPVIPPAEVARMERWLPAHASPTIRVHRGLGHGIDEQTLAEVEEFVSGLTQ</sequence>
<comment type="similarity">
    <text evidence="1">Belongs to the AB hydrolase superfamily. AB hydrolase 2 family.</text>
</comment>
<evidence type="ECO:0000256" key="1">
    <source>
        <dbReference type="ARBA" id="ARBA00006499"/>
    </source>
</evidence>
<reference evidence="4" key="1">
    <citation type="submission" date="2023-06" db="EMBL/GenBank/DDBJ databases">
        <title>SYSU T00b26.</title>
        <authorList>
            <person name="Gao L."/>
            <person name="Fang B.-Z."/>
            <person name="Li W.-J."/>
        </authorList>
    </citation>
    <scope>NUCLEOTIDE SEQUENCE</scope>
    <source>
        <strain evidence="4">SYSU T00b26</strain>
    </source>
</reference>
<dbReference type="PANTHER" id="PTHR10655:SF17">
    <property type="entry name" value="LYSOPHOSPHOLIPASE-LIKE PROTEIN 1"/>
    <property type="match status" value="1"/>
</dbReference>
<dbReference type="InterPro" id="IPR029058">
    <property type="entry name" value="AB_hydrolase_fold"/>
</dbReference>
<dbReference type="PANTHER" id="PTHR10655">
    <property type="entry name" value="LYSOPHOSPHOLIPASE-RELATED"/>
    <property type="match status" value="1"/>
</dbReference>
<evidence type="ECO:0000313" key="5">
    <source>
        <dbReference type="Proteomes" id="UP001172738"/>
    </source>
</evidence>
<protein>
    <recommendedName>
        <fullName evidence="3">Phospholipase/carboxylesterase/thioesterase domain-containing protein</fullName>
    </recommendedName>
</protein>
<dbReference type="InterPro" id="IPR003140">
    <property type="entry name" value="PLipase/COase/thioEstase"/>
</dbReference>
<evidence type="ECO:0000256" key="2">
    <source>
        <dbReference type="ARBA" id="ARBA00022801"/>
    </source>
</evidence>
<organism evidence="4 5">
    <name type="scientific">Demequina zhanjiangensis</name>
    <dbReference type="NCBI Taxonomy" id="3051659"/>
    <lineage>
        <taxon>Bacteria</taxon>
        <taxon>Bacillati</taxon>
        <taxon>Actinomycetota</taxon>
        <taxon>Actinomycetes</taxon>
        <taxon>Micrococcales</taxon>
        <taxon>Demequinaceae</taxon>
        <taxon>Demequina</taxon>
    </lineage>
</organism>
<dbReference type="InterPro" id="IPR050565">
    <property type="entry name" value="LYPA1-2/EST-like"/>
</dbReference>
<proteinExistence type="inferred from homology"/>
<feature type="domain" description="Phospholipase/carboxylesterase/thioesterase" evidence="3">
    <location>
        <begin position="17"/>
        <end position="207"/>
    </location>
</feature>
<dbReference type="Proteomes" id="UP001172738">
    <property type="component" value="Unassembled WGS sequence"/>
</dbReference>
<dbReference type="RefSeq" id="WP_301128666.1">
    <property type="nucleotide sequence ID" value="NZ_JAUHPV010000005.1"/>
</dbReference>
<accession>A0ABT8G3L1</accession>
<keyword evidence="2" id="KW-0378">Hydrolase</keyword>
<keyword evidence="5" id="KW-1185">Reference proteome</keyword>
<name>A0ABT8G3L1_9MICO</name>
<dbReference type="Gene3D" id="3.40.50.1820">
    <property type="entry name" value="alpha/beta hydrolase"/>
    <property type="match status" value="1"/>
</dbReference>
<evidence type="ECO:0000259" key="3">
    <source>
        <dbReference type="Pfam" id="PF02230"/>
    </source>
</evidence>
<comment type="caution">
    <text evidence="4">The sequence shown here is derived from an EMBL/GenBank/DDBJ whole genome shotgun (WGS) entry which is preliminary data.</text>
</comment>
<evidence type="ECO:0000313" key="4">
    <source>
        <dbReference type="EMBL" id="MDN4473284.1"/>
    </source>
</evidence>